<keyword evidence="3" id="KW-1185">Reference proteome</keyword>
<dbReference type="Gene3D" id="3.40.50.2300">
    <property type="match status" value="2"/>
</dbReference>
<protein>
    <submittedName>
        <fullName evidence="2">ABC transporter substrate-binding protein</fullName>
    </submittedName>
</protein>
<evidence type="ECO:0000256" key="1">
    <source>
        <dbReference type="SAM" id="SignalP"/>
    </source>
</evidence>
<feature type="chain" id="PRO_5031096138" evidence="1">
    <location>
        <begin position="18"/>
        <end position="364"/>
    </location>
</feature>
<comment type="caution">
    <text evidence="2">The sequence shown here is derived from an EMBL/GenBank/DDBJ whole genome shotgun (WGS) entry which is preliminary data.</text>
</comment>
<organism evidence="2 3">
    <name type="scientific">Vibrio agarilyticus</name>
    <dbReference type="NCBI Taxonomy" id="2726741"/>
    <lineage>
        <taxon>Bacteria</taxon>
        <taxon>Pseudomonadati</taxon>
        <taxon>Pseudomonadota</taxon>
        <taxon>Gammaproteobacteria</taxon>
        <taxon>Vibrionales</taxon>
        <taxon>Vibrionaceae</taxon>
        <taxon>Vibrio</taxon>
    </lineage>
</organism>
<keyword evidence="1" id="KW-0732">Signal</keyword>
<dbReference type="InterPro" id="IPR007487">
    <property type="entry name" value="ABC_transpt-TYRBP-like"/>
</dbReference>
<evidence type="ECO:0000313" key="3">
    <source>
        <dbReference type="Proteomes" id="UP000535589"/>
    </source>
</evidence>
<reference evidence="2 3" key="1">
    <citation type="submission" date="2020-04" db="EMBL/GenBank/DDBJ databases">
        <title>Vibrio sp. SM6, a novel species isolated from seawater.</title>
        <authorList>
            <person name="Wang X."/>
        </authorList>
    </citation>
    <scope>NUCLEOTIDE SEQUENCE [LARGE SCALE GENOMIC DNA]</scope>
    <source>
        <strain evidence="2 3">SM6</strain>
    </source>
</reference>
<feature type="signal peptide" evidence="1">
    <location>
        <begin position="1"/>
        <end position="17"/>
    </location>
</feature>
<dbReference type="PANTHER" id="PTHR35271">
    <property type="entry name" value="ABC TRANSPORTER, SUBSTRATE-BINDING LIPOPROTEIN-RELATED"/>
    <property type="match status" value="1"/>
</dbReference>
<accession>A0A7X8TNJ6</accession>
<proteinExistence type="predicted"/>
<name>A0A7X8TNJ6_9VIBR</name>
<dbReference type="RefSeq" id="WP_168834891.1">
    <property type="nucleotide sequence ID" value="NZ_JABAIK010000002.1"/>
</dbReference>
<dbReference type="Pfam" id="PF04392">
    <property type="entry name" value="ABC_sub_bind"/>
    <property type="match status" value="1"/>
</dbReference>
<dbReference type="EMBL" id="JABAIK010000002">
    <property type="protein sequence ID" value="NLS11789.1"/>
    <property type="molecule type" value="Genomic_DNA"/>
</dbReference>
<sequence>MKALSLVWLFLASSALGFSFENPHQIKETSASTLDANKLIYMVVWRGCEQACQGFLAHIEAKQWPVDVIVRDAERDKSKLDMFLNEARQLQPDLVVTWGTSVSKALIGGIPQMGSTSKLGDIPALFMIVADPVGAGITSSGEYSGRTMVTGIRNRIDEAVQIRVMREYFPVQKIGVLYAKSELNSILNTQKLQSLERELQFETVIETYQLDENGTPLPNQFHDKMARLAQQGVDVIYVGSSSYNLLHREDFTRAALANQLPVASAYDSMVTDSNALISVSNKYFRVGQLAANQAGRIVLDGLVPGDMPIAELASYSITINMAVAREMALYPPIQLLRFAELINRNKSISSSTIGELNDVNRKVQ</sequence>
<dbReference type="PANTHER" id="PTHR35271:SF1">
    <property type="entry name" value="ABC TRANSPORTER, SUBSTRATE-BINDING LIPOPROTEIN"/>
    <property type="match status" value="1"/>
</dbReference>
<dbReference type="Proteomes" id="UP000535589">
    <property type="component" value="Unassembled WGS sequence"/>
</dbReference>
<evidence type="ECO:0000313" key="2">
    <source>
        <dbReference type="EMBL" id="NLS11789.1"/>
    </source>
</evidence>
<dbReference type="AlphaFoldDB" id="A0A7X8TNJ6"/>
<gene>
    <name evidence="2" type="ORF">HGP28_02655</name>
</gene>